<feature type="binding site" evidence="8">
    <location>
        <begin position="11"/>
        <end position="16"/>
    </location>
    <ligand>
        <name>ATP</name>
        <dbReference type="ChEBI" id="CHEBI:30616"/>
    </ligand>
</feature>
<evidence type="ECO:0000256" key="9">
    <source>
        <dbReference type="NCBIfam" id="TIGR00152"/>
    </source>
</evidence>
<evidence type="ECO:0000256" key="7">
    <source>
        <dbReference type="ARBA" id="ARBA00022993"/>
    </source>
</evidence>
<dbReference type="AlphaFoldDB" id="A0A1G9A8L5"/>
<dbReference type="CDD" id="cd02022">
    <property type="entry name" value="DPCK"/>
    <property type="match status" value="1"/>
</dbReference>
<dbReference type="HAMAP" id="MF_00376">
    <property type="entry name" value="Dephospho_CoA_kinase"/>
    <property type="match status" value="1"/>
</dbReference>
<evidence type="ECO:0000256" key="5">
    <source>
        <dbReference type="ARBA" id="ARBA00022777"/>
    </source>
</evidence>
<dbReference type="PROSITE" id="PS51219">
    <property type="entry name" value="DPCK"/>
    <property type="match status" value="1"/>
</dbReference>
<evidence type="ECO:0000313" key="10">
    <source>
        <dbReference type="EMBL" id="SDK23696.1"/>
    </source>
</evidence>
<dbReference type="PANTHER" id="PTHR10695:SF46">
    <property type="entry name" value="BIFUNCTIONAL COENZYME A SYNTHASE-RELATED"/>
    <property type="match status" value="1"/>
</dbReference>
<dbReference type="InterPro" id="IPR027417">
    <property type="entry name" value="P-loop_NTPase"/>
</dbReference>
<keyword evidence="5 8" id="KW-0418">Kinase</keyword>
<comment type="function">
    <text evidence="8">Catalyzes the phosphorylation of the 3'-hydroxyl group of dephosphocoenzyme A to form coenzyme A.</text>
</comment>
<dbReference type="EC" id="2.7.1.24" evidence="8 9"/>
<reference evidence="10 11" key="1">
    <citation type="submission" date="2016-10" db="EMBL/GenBank/DDBJ databases">
        <authorList>
            <person name="de Groot N.N."/>
        </authorList>
    </citation>
    <scope>NUCLEOTIDE SEQUENCE [LARGE SCALE GENOMIC DNA]</scope>
    <source>
        <strain evidence="10 11">DSM 18346</strain>
    </source>
</reference>
<comment type="pathway">
    <text evidence="8">Cofactor biosynthesis; coenzyme A biosynthesis; CoA from (R)-pantothenate: step 5/5.</text>
</comment>
<dbReference type="GO" id="GO:0005737">
    <property type="term" value="C:cytoplasm"/>
    <property type="evidence" value="ECO:0007669"/>
    <property type="project" value="UniProtKB-SubCell"/>
</dbReference>
<evidence type="ECO:0000256" key="2">
    <source>
        <dbReference type="ARBA" id="ARBA00022490"/>
    </source>
</evidence>
<organism evidence="10 11">
    <name type="scientific">Natronincola ferrireducens</name>
    <dbReference type="NCBI Taxonomy" id="393762"/>
    <lineage>
        <taxon>Bacteria</taxon>
        <taxon>Bacillati</taxon>
        <taxon>Bacillota</taxon>
        <taxon>Clostridia</taxon>
        <taxon>Peptostreptococcales</taxon>
        <taxon>Natronincolaceae</taxon>
        <taxon>Natronincola</taxon>
    </lineage>
</organism>
<comment type="catalytic activity">
    <reaction evidence="8">
        <text>3'-dephospho-CoA + ATP = ADP + CoA + H(+)</text>
        <dbReference type="Rhea" id="RHEA:18245"/>
        <dbReference type="ChEBI" id="CHEBI:15378"/>
        <dbReference type="ChEBI" id="CHEBI:30616"/>
        <dbReference type="ChEBI" id="CHEBI:57287"/>
        <dbReference type="ChEBI" id="CHEBI:57328"/>
        <dbReference type="ChEBI" id="CHEBI:456216"/>
        <dbReference type="EC" id="2.7.1.24"/>
    </reaction>
</comment>
<dbReference type="STRING" id="393762.SAMN05660472_01092"/>
<dbReference type="Pfam" id="PF01121">
    <property type="entry name" value="CoaE"/>
    <property type="match status" value="1"/>
</dbReference>
<dbReference type="PANTHER" id="PTHR10695">
    <property type="entry name" value="DEPHOSPHO-COA KINASE-RELATED"/>
    <property type="match status" value="1"/>
</dbReference>
<dbReference type="NCBIfam" id="TIGR00152">
    <property type="entry name" value="dephospho-CoA kinase"/>
    <property type="match status" value="1"/>
</dbReference>
<dbReference type="RefSeq" id="WP_090551370.1">
    <property type="nucleotide sequence ID" value="NZ_FNFP01000001.1"/>
</dbReference>
<keyword evidence="11" id="KW-1185">Reference proteome</keyword>
<dbReference type="GO" id="GO:0005524">
    <property type="term" value="F:ATP binding"/>
    <property type="evidence" value="ECO:0007669"/>
    <property type="project" value="UniProtKB-UniRule"/>
</dbReference>
<evidence type="ECO:0000256" key="4">
    <source>
        <dbReference type="ARBA" id="ARBA00022741"/>
    </source>
</evidence>
<keyword evidence="4 8" id="KW-0547">Nucleotide-binding</keyword>
<dbReference type="InterPro" id="IPR001977">
    <property type="entry name" value="Depp_CoAkinase"/>
</dbReference>
<evidence type="ECO:0000256" key="6">
    <source>
        <dbReference type="ARBA" id="ARBA00022840"/>
    </source>
</evidence>
<comment type="similarity">
    <text evidence="1 8">Belongs to the CoaE family.</text>
</comment>
<dbReference type="Gene3D" id="3.40.50.300">
    <property type="entry name" value="P-loop containing nucleotide triphosphate hydrolases"/>
    <property type="match status" value="1"/>
</dbReference>
<keyword evidence="7 8" id="KW-0173">Coenzyme A biosynthesis</keyword>
<comment type="subcellular location">
    <subcellularLocation>
        <location evidence="8">Cytoplasm</location>
    </subcellularLocation>
</comment>
<dbReference type="GO" id="GO:0004140">
    <property type="term" value="F:dephospho-CoA kinase activity"/>
    <property type="evidence" value="ECO:0007669"/>
    <property type="project" value="UniProtKB-UniRule"/>
</dbReference>
<dbReference type="GO" id="GO:0015937">
    <property type="term" value="P:coenzyme A biosynthetic process"/>
    <property type="evidence" value="ECO:0007669"/>
    <property type="project" value="UniProtKB-UniRule"/>
</dbReference>
<evidence type="ECO:0000313" key="11">
    <source>
        <dbReference type="Proteomes" id="UP000198718"/>
    </source>
</evidence>
<evidence type="ECO:0000256" key="3">
    <source>
        <dbReference type="ARBA" id="ARBA00022679"/>
    </source>
</evidence>
<name>A0A1G9A8L5_9FIRM</name>
<keyword evidence="2 8" id="KW-0963">Cytoplasm</keyword>
<dbReference type="OrthoDB" id="9812943at2"/>
<protein>
    <recommendedName>
        <fullName evidence="8 9">Dephospho-CoA kinase</fullName>
        <ecNumber evidence="8 9">2.7.1.24</ecNumber>
    </recommendedName>
    <alternativeName>
        <fullName evidence="8">Dephosphocoenzyme A kinase</fullName>
    </alternativeName>
</protein>
<dbReference type="EMBL" id="FNFP01000001">
    <property type="protein sequence ID" value="SDK23696.1"/>
    <property type="molecule type" value="Genomic_DNA"/>
</dbReference>
<sequence length="199" mass="22580">MKIIGLTGGIASGKTTVSKILQNLGAIIIDADKVAREVVEAGKPALLDIVDYFGEEVLWSNGDLNRKKLGTIVFNNPYALEKLNSITHPRIFEEIKKRINYLKQNDDNPVIIIDAALLIETELKDMVEEIWLVTIPKALQKQRLMERDDLTIDEANNRIATQLSMEEKLQYADKLINNSGSLQELEKQVKELWGMIHKR</sequence>
<dbReference type="UniPathway" id="UPA00241">
    <property type="reaction ID" value="UER00356"/>
</dbReference>
<gene>
    <name evidence="8" type="primary">coaE</name>
    <name evidence="10" type="ORF">SAMN05660472_01092</name>
</gene>
<evidence type="ECO:0000256" key="8">
    <source>
        <dbReference type="HAMAP-Rule" id="MF_00376"/>
    </source>
</evidence>
<keyword evidence="3 8" id="KW-0808">Transferase</keyword>
<proteinExistence type="inferred from homology"/>
<evidence type="ECO:0000256" key="1">
    <source>
        <dbReference type="ARBA" id="ARBA00009018"/>
    </source>
</evidence>
<dbReference type="Proteomes" id="UP000198718">
    <property type="component" value="Unassembled WGS sequence"/>
</dbReference>
<accession>A0A1G9A8L5</accession>
<keyword evidence="6 8" id="KW-0067">ATP-binding</keyword>
<dbReference type="SUPFAM" id="SSF52540">
    <property type="entry name" value="P-loop containing nucleoside triphosphate hydrolases"/>
    <property type="match status" value="1"/>
</dbReference>
<dbReference type="FunFam" id="3.40.50.300:FF:000991">
    <property type="entry name" value="Dephospho-CoA kinase"/>
    <property type="match status" value="1"/>
</dbReference>